<evidence type="ECO:0000259" key="4">
    <source>
        <dbReference type="Pfam" id="PF08669"/>
    </source>
</evidence>
<reference evidence="5 6" key="1">
    <citation type="submission" date="2006-06" db="EMBL/GenBank/DDBJ databases">
        <title>Complete sequence of Rubrobacter xylanophilus DSM 9941.</title>
        <authorList>
            <consortium name="US DOE Joint Genome Institute"/>
            <person name="Copeland A."/>
            <person name="Lucas S."/>
            <person name="Lapidus A."/>
            <person name="Barry K."/>
            <person name="Detter J.C."/>
            <person name="Glavina del Rio T."/>
            <person name="Hammon N."/>
            <person name="Israni S."/>
            <person name="Dalin E."/>
            <person name="Tice H."/>
            <person name="Pitluck S."/>
            <person name="Munk A.C."/>
            <person name="Brettin T."/>
            <person name="Bruce D."/>
            <person name="Han C."/>
            <person name="Tapia R."/>
            <person name="Gilna P."/>
            <person name="Schmutz J."/>
            <person name="Larimer F."/>
            <person name="Land M."/>
            <person name="Hauser L."/>
            <person name="Kyrpides N."/>
            <person name="Lykidis A."/>
            <person name="da Costa M.S."/>
            <person name="Rainey F.A."/>
            <person name="Empadinhas N."/>
            <person name="Jolivet E."/>
            <person name="Battista J.R."/>
            <person name="Richardson P."/>
        </authorList>
    </citation>
    <scope>NUCLEOTIDE SEQUENCE [LARGE SCALE GENOMIC DNA]</scope>
    <source>
        <strain evidence="6">DSM 9941 / NBRC 16129 / PRD-1</strain>
    </source>
</reference>
<dbReference type="RefSeq" id="WP_011563753.1">
    <property type="nucleotide sequence ID" value="NC_008148.1"/>
</dbReference>
<keyword evidence="5" id="KW-0808">Transferase</keyword>
<dbReference type="PANTHER" id="PTHR43757:SF2">
    <property type="entry name" value="AMINOMETHYLTRANSFERASE, MITOCHONDRIAL"/>
    <property type="match status" value="1"/>
</dbReference>
<dbReference type="InterPro" id="IPR027266">
    <property type="entry name" value="TrmE/GcvT-like"/>
</dbReference>
<evidence type="ECO:0000313" key="6">
    <source>
        <dbReference type="Proteomes" id="UP000006637"/>
    </source>
</evidence>
<feature type="domain" description="Aminomethyltransferase C-terminal" evidence="4">
    <location>
        <begin position="325"/>
        <end position="390"/>
    </location>
</feature>
<dbReference type="SUPFAM" id="SSF103025">
    <property type="entry name" value="Folate-binding domain"/>
    <property type="match status" value="1"/>
</dbReference>
<evidence type="ECO:0000313" key="5">
    <source>
        <dbReference type="EMBL" id="ABG03735.1"/>
    </source>
</evidence>
<dbReference type="EC" id="2.1.2.10" evidence="5"/>
<dbReference type="Pfam" id="PF08669">
    <property type="entry name" value="GCV_T_C"/>
    <property type="match status" value="1"/>
</dbReference>
<name>Q1AXZ3_RUBXD</name>
<dbReference type="EMBL" id="CP000386">
    <property type="protein sequence ID" value="ABG03735.1"/>
    <property type="molecule type" value="Genomic_DNA"/>
</dbReference>
<dbReference type="PhylomeDB" id="Q1AXZ3"/>
<dbReference type="Pfam" id="PF01571">
    <property type="entry name" value="GCV_T"/>
    <property type="match status" value="1"/>
</dbReference>
<dbReference type="PIRSF" id="PIRSF006487">
    <property type="entry name" value="GcvT"/>
    <property type="match status" value="1"/>
</dbReference>
<dbReference type="AlphaFoldDB" id="Q1AXZ3"/>
<dbReference type="SUPFAM" id="SSF101790">
    <property type="entry name" value="Aminomethyltransferase beta-barrel domain"/>
    <property type="match status" value="1"/>
</dbReference>
<sequence>MPERRTPLYDFHLRAGRGMVRGGGGYLFPSSYTSPVEEHLNVRRNVGLQDLSSMGQIDVKGPGAERLLRRLLVNEVLDMQPGQLRYSTMCNEAGGVVDDVTVYKFSDEHFMVVASSAPRLKSYRWIREHAEGSSAYVTDMTAGIALLAVQGPLSRPLLEGVVEGAELERMRFFRFAACRVGEVEVIVSRSGYTGELGYEVYVPADQAREVWDFLLERGKEFELKPYGVEAMQSLRIEKALPLYGPDISEEHTPFHVGLERWIRFEKPDFIGREALLGVQRRGIERRWVGLVLESEVPASNGDAIYSIADVASYREVIETGAEAGHYEEALLPGERKVGEVTSSAWGPSVGKMLALGYVHTAHAWPGSNLIVDIGGGRPVPARVERTPFFDPENARVRSAPLEDGRRLGQKGGAALHEAETQKNIPLRHTPTTTVADGGGQRP</sequence>
<feature type="region of interest" description="Disordered" evidence="2">
    <location>
        <begin position="399"/>
        <end position="442"/>
    </location>
</feature>
<keyword evidence="6" id="KW-1185">Reference proteome</keyword>
<evidence type="ECO:0000259" key="3">
    <source>
        <dbReference type="Pfam" id="PF01571"/>
    </source>
</evidence>
<dbReference type="PANTHER" id="PTHR43757">
    <property type="entry name" value="AMINOMETHYLTRANSFERASE"/>
    <property type="match status" value="1"/>
</dbReference>
<evidence type="ECO:0000256" key="1">
    <source>
        <dbReference type="PIRSR" id="PIRSR006487-1"/>
    </source>
</evidence>
<dbReference type="Proteomes" id="UP000006637">
    <property type="component" value="Chromosome"/>
</dbReference>
<dbReference type="Gene3D" id="3.30.1360.120">
    <property type="entry name" value="Probable tRNA modification gtpase trme, domain 1"/>
    <property type="match status" value="1"/>
</dbReference>
<accession>Q1AXZ3</accession>
<dbReference type="InterPro" id="IPR029043">
    <property type="entry name" value="GcvT/YgfZ_C"/>
</dbReference>
<dbReference type="InterPro" id="IPR028896">
    <property type="entry name" value="GcvT/YgfZ/DmdA"/>
</dbReference>
<dbReference type="HOGENOM" id="CLU_007884_10_2_11"/>
<dbReference type="OrthoDB" id="9772660at2"/>
<dbReference type="STRING" id="266117.Rxyl_0767"/>
<feature type="domain" description="GCVT N-terminal" evidence="3">
    <location>
        <begin position="8"/>
        <end position="266"/>
    </location>
</feature>
<organism evidence="5 6">
    <name type="scientific">Rubrobacter xylanophilus (strain DSM 9941 / JCM 11954 / NBRC 16129 / PRD-1)</name>
    <dbReference type="NCBI Taxonomy" id="266117"/>
    <lineage>
        <taxon>Bacteria</taxon>
        <taxon>Bacillati</taxon>
        <taxon>Actinomycetota</taxon>
        <taxon>Rubrobacteria</taxon>
        <taxon>Rubrobacterales</taxon>
        <taxon>Rubrobacteraceae</taxon>
        <taxon>Rubrobacter</taxon>
    </lineage>
</organism>
<proteinExistence type="predicted"/>
<dbReference type="KEGG" id="rxy:Rxyl_0767"/>
<dbReference type="GO" id="GO:0004047">
    <property type="term" value="F:aminomethyltransferase activity"/>
    <property type="evidence" value="ECO:0007669"/>
    <property type="project" value="UniProtKB-EC"/>
</dbReference>
<evidence type="ECO:0000256" key="2">
    <source>
        <dbReference type="SAM" id="MobiDB-lite"/>
    </source>
</evidence>
<feature type="binding site" evidence="1">
    <location>
        <position position="199"/>
    </location>
    <ligand>
        <name>substrate</name>
    </ligand>
</feature>
<dbReference type="eggNOG" id="COG0404">
    <property type="taxonomic scope" value="Bacteria"/>
</dbReference>
<dbReference type="InterPro" id="IPR006222">
    <property type="entry name" value="GCVT_N"/>
</dbReference>
<gene>
    <name evidence="5" type="ordered locus">Rxyl_0767</name>
</gene>
<dbReference type="InterPro" id="IPR013977">
    <property type="entry name" value="GcvT_C"/>
</dbReference>
<protein>
    <submittedName>
        <fullName evidence="5">Glycine cleavage system T protein</fullName>
        <ecNumber evidence="5">2.1.2.10</ecNumber>
    </submittedName>
</protein>